<organism evidence="8 9">
    <name type="scientific">Candidatus Profftia tarda</name>
    <dbReference type="NCBI Taxonomy" id="1177216"/>
    <lineage>
        <taxon>Bacteria</taxon>
        <taxon>Pseudomonadati</taxon>
        <taxon>Pseudomonadota</taxon>
        <taxon>Gammaproteobacteria</taxon>
        <taxon>Enterobacterales</taxon>
        <taxon>Enterobacteriaceae</taxon>
        <taxon>Candidatus Profftia</taxon>
    </lineage>
</organism>
<evidence type="ECO:0000313" key="8">
    <source>
        <dbReference type="EMBL" id="CAD6508562.1"/>
    </source>
</evidence>
<dbReference type="HAMAP" id="MF_00639">
    <property type="entry name" value="MurD"/>
    <property type="match status" value="1"/>
</dbReference>
<evidence type="ECO:0000256" key="1">
    <source>
        <dbReference type="ARBA" id="ARBA00022598"/>
    </source>
</evidence>
<dbReference type="Pfam" id="PF21799">
    <property type="entry name" value="MurD-like_N"/>
    <property type="match status" value="1"/>
</dbReference>
<comment type="pathway">
    <text evidence="4 5">Cell wall biogenesis; peptidoglycan biosynthesis.</text>
</comment>
<dbReference type="GO" id="GO:0051301">
    <property type="term" value="P:cell division"/>
    <property type="evidence" value="ECO:0007669"/>
    <property type="project" value="UniProtKB-KW"/>
</dbReference>
<dbReference type="GO" id="GO:0008764">
    <property type="term" value="F:UDP-N-acetylmuramoylalanine-D-glutamate ligase activity"/>
    <property type="evidence" value="ECO:0007669"/>
    <property type="project" value="UniProtKB-UniRule"/>
</dbReference>
<dbReference type="UniPathway" id="UPA00219"/>
<dbReference type="AlphaFoldDB" id="A0A8E4EY20"/>
<dbReference type="Proteomes" id="UP000683585">
    <property type="component" value="Chromosome"/>
</dbReference>
<protein>
    <recommendedName>
        <fullName evidence="4 5">UDP-N-acetylmuramoylalanine--D-glutamate ligase</fullName>
        <ecNumber evidence="4 5">6.3.2.9</ecNumber>
    </recommendedName>
    <alternativeName>
        <fullName evidence="4">D-glutamic acid-adding enzyme</fullName>
    </alternativeName>
    <alternativeName>
        <fullName evidence="4">UDP-N-acetylmuramoyl-L-alanyl-D-glutamate synthetase</fullName>
    </alternativeName>
</protein>
<dbReference type="PANTHER" id="PTHR43692">
    <property type="entry name" value="UDP-N-ACETYLMURAMOYLALANINE--D-GLUTAMATE LIGASE"/>
    <property type="match status" value="1"/>
</dbReference>
<evidence type="ECO:0000259" key="7">
    <source>
        <dbReference type="Pfam" id="PF08245"/>
    </source>
</evidence>
<dbReference type="InterPro" id="IPR005762">
    <property type="entry name" value="MurD"/>
</dbReference>
<sequence length="438" mass="47835">MIDYKGKKIVIIGLGLTGLSCIDFFRSLGVTPRIIDTRVSWSGLCKLPKNIECHLGSMNQDWLLNADLIVVSPSIAVSSPELIEAAKKGVEIIGDIELFCRESQTPIVAITGSSGKSTVTTMVSRMAEYAGWNVGTGGNIGTPALTLLQQEHDIYVLELSSFQLETTNSLHATAATILNVSADHMDRYPLGLGQYRAAKLRIYENAKVCIVNSDDELTRPISNNNYRNISFGSKAGDYHLNVQRDGIWLHVRGKNILNTNDTAIIGKHNFTNALAALALSETVGIPLSASVQALINFTSLSHRLELVFDNHGVRWINDSKATNLGGTIAALNSFHVNGVLHLLLGGDSKSADFSSLTHYLQGKNIHLYCFGRDGKQLAALRPEISEYTITMEKGMIMIASRVKMGDMVLLSPGCSSLDQFKNFEHRGNEFIRLAKELG</sequence>
<keyword evidence="4 5" id="KW-0132">Cell division</keyword>
<dbReference type="RefSeq" id="WP_216782604.1">
    <property type="nucleotide sequence ID" value="NZ_LR890047.1"/>
</dbReference>
<dbReference type="GO" id="GO:0071555">
    <property type="term" value="P:cell wall organization"/>
    <property type="evidence" value="ECO:0007669"/>
    <property type="project" value="UniProtKB-KW"/>
</dbReference>
<keyword evidence="4 5" id="KW-0131">Cell cycle</keyword>
<dbReference type="Pfam" id="PF08245">
    <property type="entry name" value="Mur_ligase_M"/>
    <property type="match status" value="1"/>
</dbReference>
<dbReference type="GO" id="GO:0009252">
    <property type="term" value="P:peptidoglycan biosynthetic process"/>
    <property type="evidence" value="ECO:0007669"/>
    <property type="project" value="UniProtKB-UniRule"/>
</dbReference>
<feature type="binding site" evidence="4">
    <location>
        <begin position="112"/>
        <end position="118"/>
    </location>
    <ligand>
        <name>ATP</name>
        <dbReference type="ChEBI" id="CHEBI:30616"/>
    </ligand>
</feature>
<proteinExistence type="inferred from homology"/>
<evidence type="ECO:0000256" key="4">
    <source>
        <dbReference type="HAMAP-Rule" id="MF_00639"/>
    </source>
</evidence>
<dbReference type="EC" id="6.3.2.9" evidence="4 5"/>
<evidence type="ECO:0000256" key="3">
    <source>
        <dbReference type="ARBA" id="ARBA00022840"/>
    </source>
</evidence>
<dbReference type="EMBL" id="LR890047">
    <property type="protein sequence ID" value="CAD6508562.1"/>
    <property type="molecule type" value="Genomic_DNA"/>
</dbReference>
<evidence type="ECO:0000256" key="2">
    <source>
        <dbReference type="ARBA" id="ARBA00022741"/>
    </source>
</evidence>
<dbReference type="InterPro" id="IPR004101">
    <property type="entry name" value="Mur_ligase_C"/>
</dbReference>
<evidence type="ECO:0000256" key="5">
    <source>
        <dbReference type="RuleBase" id="RU003664"/>
    </source>
</evidence>
<gene>
    <name evidence="4 8" type="primary">murD</name>
    <name evidence="8" type="ORF">PROFFT_A_01730</name>
</gene>
<comment type="subcellular location">
    <subcellularLocation>
        <location evidence="4 5">Cytoplasm</location>
    </subcellularLocation>
</comment>
<name>A0A8E4EY20_9ENTR</name>
<evidence type="ECO:0000259" key="6">
    <source>
        <dbReference type="Pfam" id="PF02875"/>
    </source>
</evidence>
<dbReference type="GO" id="GO:0008360">
    <property type="term" value="P:regulation of cell shape"/>
    <property type="evidence" value="ECO:0007669"/>
    <property type="project" value="UniProtKB-KW"/>
</dbReference>
<evidence type="ECO:0000313" key="9">
    <source>
        <dbReference type="Proteomes" id="UP000683585"/>
    </source>
</evidence>
<dbReference type="PROSITE" id="PS51257">
    <property type="entry name" value="PROKAR_LIPOPROTEIN"/>
    <property type="match status" value="1"/>
</dbReference>
<reference evidence="8" key="1">
    <citation type="submission" date="2020-10" db="EMBL/GenBank/DDBJ databases">
        <authorList>
            <person name="Szabo G."/>
        </authorList>
    </citation>
    <scope>NUCLEOTIDE SEQUENCE</scope>
    <source>
        <strain evidence="8">PROFFT</strain>
    </source>
</reference>
<dbReference type="Pfam" id="PF02875">
    <property type="entry name" value="Mur_ligase_C"/>
    <property type="match status" value="1"/>
</dbReference>
<keyword evidence="3 4" id="KW-0067">ATP-binding</keyword>
<keyword evidence="4 5" id="KW-0573">Peptidoglycan synthesis</keyword>
<dbReference type="KEGG" id="ptf:PROFFT_A_01730"/>
<keyword evidence="4" id="KW-0963">Cytoplasm</keyword>
<feature type="domain" description="Mur ligase central" evidence="7">
    <location>
        <begin position="110"/>
        <end position="279"/>
    </location>
</feature>
<keyword evidence="4 5" id="KW-0133">Cell shape</keyword>
<dbReference type="GO" id="GO:0005737">
    <property type="term" value="C:cytoplasm"/>
    <property type="evidence" value="ECO:0007669"/>
    <property type="project" value="UniProtKB-SubCell"/>
</dbReference>
<dbReference type="InterPro" id="IPR013221">
    <property type="entry name" value="Mur_ligase_cen"/>
</dbReference>
<dbReference type="GO" id="GO:0005524">
    <property type="term" value="F:ATP binding"/>
    <property type="evidence" value="ECO:0007669"/>
    <property type="project" value="UniProtKB-UniRule"/>
</dbReference>
<dbReference type="PANTHER" id="PTHR43692:SF1">
    <property type="entry name" value="UDP-N-ACETYLMURAMOYLALANINE--D-GLUTAMATE LIGASE"/>
    <property type="match status" value="1"/>
</dbReference>
<feature type="domain" description="Mur ligase C-terminal" evidence="6">
    <location>
        <begin position="302"/>
        <end position="412"/>
    </location>
</feature>
<keyword evidence="1 4" id="KW-0436">Ligase</keyword>
<keyword evidence="9" id="KW-1185">Reference proteome</keyword>
<comment type="function">
    <text evidence="4 5">Cell wall formation. Catalyzes the addition of glutamate to the nucleotide precursor UDP-N-acetylmuramoyl-L-alanine (UMA).</text>
</comment>
<dbReference type="NCBIfam" id="TIGR01087">
    <property type="entry name" value="murD"/>
    <property type="match status" value="1"/>
</dbReference>
<keyword evidence="4 5" id="KW-0961">Cell wall biogenesis/degradation</keyword>
<accession>A0A8E4EY20</accession>
<comment type="similarity">
    <text evidence="4">Belongs to the MurCDEF family.</text>
</comment>
<keyword evidence="2 4" id="KW-0547">Nucleotide-binding</keyword>
<comment type="catalytic activity">
    <reaction evidence="4 5">
        <text>UDP-N-acetyl-alpha-D-muramoyl-L-alanine + D-glutamate + ATP = UDP-N-acetyl-alpha-D-muramoyl-L-alanyl-D-glutamate + ADP + phosphate + H(+)</text>
        <dbReference type="Rhea" id="RHEA:16429"/>
        <dbReference type="ChEBI" id="CHEBI:15378"/>
        <dbReference type="ChEBI" id="CHEBI:29986"/>
        <dbReference type="ChEBI" id="CHEBI:30616"/>
        <dbReference type="ChEBI" id="CHEBI:43474"/>
        <dbReference type="ChEBI" id="CHEBI:83898"/>
        <dbReference type="ChEBI" id="CHEBI:83900"/>
        <dbReference type="ChEBI" id="CHEBI:456216"/>
        <dbReference type="EC" id="6.3.2.9"/>
    </reaction>
</comment>